<feature type="region of interest" description="Disordered" evidence="1">
    <location>
        <begin position="32"/>
        <end position="62"/>
    </location>
</feature>
<reference evidence="2 3" key="1">
    <citation type="journal article" date="2019" name="J Genomics">
        <title>The Draft Genome of a Hydrogen-producing Cyanobacterium, Arthrospira platensis NIES-46.</title>
        <authorList>
            <person name="Suzuki S."/>
            <person name="Yamaguchi H."/>
            <person name="Kawachi M."/>
        </authorList>
    </citation>
    <scope>NUCLEOTIDE SEQUENCE [LARGE SCALE GENOMIC DNA]</scope>
    <source>
        <strain evidence="2 3">NIES-46</strain>
    </source>
</reference>
<keyword evidence="3" id="KW-1185">Reference proteome</keyword>
<gene>
    <name evidence="2" type="ORF">NIES46_19380</name>
</gene>
<comment type="caution">
    <text evidence="2">The sequence shown here is derived from an EMBL/GenBank/DDBJ whole genome shotgun (WGS) entry which is preliminary data.</text>
</comment>
<dbReference type="EMBL" id="BIMW01000081">
    <property type="protein sequence ID" value="GCE93886.1"/>
    <property type="molecule type" value="Genomic_DNA"/>
</dbReference>
<accession>A0A5M3T7X2</accession>
<dbReference type="GeneID" id="301682792"/>
<proteinExistence type="predicted"/>
<dbReference type="Proteomes" id="UP000326169">
    <property type="component" value="Unassembled WGS sequence"/>
</dbReference>
<protein>
    <recommendedName>
        <fullName evidence="4">Gas vesicle protein</fullName>
    </recommendedName>
</protein>
<name>A0A5M3T7X2_LIMPL</name>
<evidence type="ECO:0000256" key="1">
    <source>
        <dbReference type="SAM" id="MobiDB-lite"/>
    </source>
</evidence>
<evidence type="ECO:0000313" key="2">
    <source>
        <dbReference type="EMBL" id="GCE93886.1"/>
    </source>
</evidence>
<feature type="compositionally biased region" description="Basic and acidic residues" evidence="1">
    <location>
        <begin position="46"/>
        <end position="58"/>
    </location>
</feature>
<evidence type="ECO:0000313" key="3">
    <source>
        <dbReference type="Proteomes" id="UP000326169"/>
    </source>
</evidence>
<sequence>MANREGFTSGLVLGAALGGLVGGVLGVVLSSRLSGDNSDSANSLGDNKRNRNKGDRLTPENVETARLNLEDKISQLNQAIDDVRHQLGGVNGTISAEVHESPSAEDI</sequence>
<dbReference type="RefSeq" id="WP_014274831.1">
    <property type="nucleotide sequence ID" value="NZ_BIMW01000081.1"/>
</dbReference>
<feature type="compositionally biased region" description="Polar residues" evidence="1">
    <location>
        <begin position="36"/>
        <end position="45"/>
    </location>
</feature>
<organism evidence="2 3">
    <name type="scientific">Limnospira platensis NIES-46</name>
    <dbReference type="NCBI Taxonomy" id="1236695"/>
    <lineage>
        <taxon>Bacteria</taxon>
        <taxon>Bacillati</taxon>
        <taxon>Cyanobacteriota</taxon>
        <taxon>Cyanophyceae</taxon>
        <taxon>Oscillatoriophycideae</taxon>
        <taxon>Oscillatoriales</taxon>
        <taxon>Sirenicapillariaceae</taxon>
        <taxon>Limnospira</taxon>
    </lineage>
</organism>
<evidence type="ECO:0008006" key="4">
    <source>
        <dbReference type="Google" id="ProtNLM"/>
    </source>
</evidence>